<gene>
    <name evidence="2" type="ordered locus">Rta_05360</name>
</gene>
<evidence type="ECO:0000259" key="1">
    <source>
        <dbReference type="Pfam" id="PF13468"/>
    </source>
</evidence>
<organism evidence="2 3">
    <name type="scientific">Ramlibacter tataouinensis (strain ATCC BAA-407 / DSM 14655 / LMG 21543 / TTB310)</name>
    <dbReference type="NCBI Taxonomy" id="365046"/>
    <lineage>
        <taxon>Bacteria</taxon>
        <taxon>Pseudomonadati</taxon>
        <taxon>Pseudomonadota</taxon>
        <taxon>Betaproteobacteria</taxon>
        <taxon>Burkholderiales</taxon>
        <taxon>Comamonadaceae</taxon>
        <taxon>Ramlibacter</taxon>
    </lineage>
</organism>
<dbReference type="PATRIC" id="fig|365046.3.peg.549"/>
<dbReference type="RefSeq" id="WP_013899845.1">
    <property type="nucleotide sequence ID" value="NC_015677.1"/>
</dbReference>
<sequence length="228" mass="24634">MTARLDHLVVVAASLDQGVAWCEATLGATPGPGGEHPLMGTHNRLLRIATVDYPCAYLEIIAVNPGADPAARRPGRRWFDMDSDALRTRIADQGPQLVHFVARVPDVHAGVAALRAQGMDRGEVAEASRMTPRGLLRWRIALRADGQRLCDGALPTLIEWGDTHPAPALPESGLRLQSLAVTHPQAAALRRAYEAIELRGVELREGLPNLCATLLTPHGRVRLESKGL</sequence>
<reference evidence="3" key="1">
    <citation type="submission" date="2006-01" db="EMBL/GenBank/DDBJ databases">
        <title>Genome of the cyst-dividing bacterium Ramlibacter tataouinensis.</title>
        <authorList>
            <person name="Barakat M."/>
            <person name="Ortet P."/>
            <person name="De Luca G."/>
            <person name="Jourlin-Castelli C."/>
            <person name="Ansaldi M."/>
            <person name="Py B."/>
            <person name="Fichant G."/>
            <person name="Coutinho P."/>
            <person name="Voulhoux R."/>
            <person name="Bastien O."/>
            <person name="Roy S."/>
            <person name="Marechal E."/>
            <person name="Henrissat B."/>
            <person name="Quentin Y."/>
            <person name="Noirot P."/>
            <person name="Filloux A."/>
            <person name="Mejean V."/>
            <person name="DuBow M."/>
            <person name="Barras F."/>
            <person name="Heulin T."/>
        </authorList>
    </citation>
    <scope>NUCLEOTIDE SEQUENCE [LARGE SCALE GENOMIC DNA]</scope>
    <source>
        <strain evidence="3">ATCC BAA-407 / DSM 14655 / LMG 21543 / TTB310</strain>
    </source>
</reference>
<dbReference type="AlphaFoldDB" id="F5XVN6"/>
<dbReference type="Gene3D" id="3.10.180.10">
    <property type="entry name" value="2,3-Dihydroxybiphenyl 1,2-Dioxygenase, domain 1"/>
    <property type="match status" value="1"/>
</dbReference>
<evidence type="ECO:0000313" key="2">
    <source>
        <dbReference type="EMBL" id="AEG91612.1"/>
    </source>
</evidence>
<accession>F5XVN6</accession>
<keyword evidence="3" id="KW-1185">Reference proteome</keyword>
<feature type="domain" description="Glyoxalase-like" evidence="1">
    <location>
        <begin position="5"/>
        <end position="195"/>
    </location>
</feature>
<dbReference type="EMBL" id="CP000245">
    <property type="protein sequence ID" value="AEG91612.1"/>
    <property type="molecule type" value="Genomic_DNA"/>
</dbReference>
<dbReference type="OrthoDB" id="5801364at2"/>
<protein>
    <recommendedName>
        <fullName evidence="1">Glyoxalase-like domain-containing protein</fullName>
    </recommendedName>
</protein>
<dbReference type="Pfam" id="PF13468">
    <property type="entry name" value="Glyoxalase_3"/>
    <property type="match status" value="1"/>
</dbReference>
<dbReference type="Proteomes" id="UP000008385">
    <property type="component" value="Chromosome"/>
</dbReference>
<dbReference type="InterPro" id="IPR029068">
    <property type="entry name" value="Glyas_Bleomycin-R_OHBP_Dase"/>
</dbReference>
<dbReference type="HOGENOM" id="CLU_083550_0_0_4"/>
<dbReference type="eggNOG" id="COG0346">
    <property type="taxonomic scope" value="Bacteria"/>
</dbReference>
<dbReference type="STRING" id="365046.Rta_05360"/>
<evidence type="ECO:0000313" key="3">
    <source>
        <dbReference type="Proteomes" id="UP000008385"/>
    </source>
</evidence>
<dbReference type="InterPro" id="IPR025870">
    <property type="entry name" value="Glyoxalase-like_dom"/>
</dbReference>
<dbReference type="KEGG" id="rta:Rta_05360"/>
<name>F5XVN6_RAMTT</name>
<reference evidence="2 3" key="2">
    <citation type="journal article" date="2011" name="PLoS ONE">
        <title>The Cyst-Dividing Bacterium Ramlibacter tataouinensis TTB310 Genome Reveals a Well-Stocked Toolbox for Adaptation to a Desert Environment.</title>
        <authorList>
            <person name="De Luca G."/>
            <person name="Barakat M."/>
            <person name="Ortet P."/>
            <person name="Fochesato S."/>
            <person name="Jourlin-Castelli C."/>
            <person name="Ansaldi M."/>
            <person name="Py B."/>
            <person name="Fichant G."/>
            <person name="Coutinho P.M."/>
            <person name="Voulhoux R."/>
            <person name="Bastien O."/>
            <person name="Marechal E."/>
            <person name="Henrissat B."/>
            <person name="Quentin Y."/>
            <person name="Noirot P."/>
            <person name="Filloux A."/>
            <person name="Mejean V."/>
            <person name="Dubow M.S."/>
            <person name="Barras F."/>
            <person name="Barbe V."/>
            <person name="Weissenbach J."/>
            <person name="Mihalcescu I."/>
            <person name="Vermeglio A."/>
            <person name="Achouak W."/>
            <person name="Heulin T."/>
        </authorList>
    </citation>
    <scope>NUCLEOTIDE SEQUENCE [LARGE SCALE GENOMIC DNA]</scope>
    <source>
        <strain evidence="3">ATCC BAA-407 / DSM 14655 / LMG 21543 / TTB310</strain>
    </source>
</reference>
<dbReference type="SUPFAM" id="SSF54593">
    <property type="entry name" value="Glyoxalase/Bleomycin resistance protein/Dihydroxybiphenyl dioxygenase"/>
    <property type="match status" value="1"/>
</dbReference>
<proteinExistence type="predicted"/>